<sequence length="130" mass="14800">MDDVTVAKMNFRKEQWRQFILERQASGLTINNWCQQHGFKRTTYFYWLRRIRQEACQTLPDPHTVAPVPFVQIGSETVPSTVSNPVTEPKAVSPEAAIRIRLKGADITIADGTNPQTIRATLLALKNHVR</sequence>
<reference evidence="2" key="1">
    <citation type="submission" date="2016-10" db="EMBL/GenBank/DDBJ databases">
        <authorList>
            <person name="Varghese N."/>
            <person name="Submissions S."/>
        </authorList>
    </citation>
    <scope>NUCLEOTIDE SEQUENCE [LARGE SCALE GENOMIC DNA]</scope>
    <source>
        <strain evidence="2">DSM 11005</strain>
    </source>
</reference>
<keyword evidence="2" id="KW-1185">Reference proteome</keyword>
<dbReference type="NCBIfam" id="NF047593">
    <property type="entry name" value="IS66_ISAeme5_TnpA"/>
    <property type="match status" value="1"/>
</dbReference>
<dbReference type="EMBL" id="FMYW01000001">
    <property type="protein sequence ID" value="SDB97102.1"/>
    <property type="molecule type" value="Genomic_DNA"/>
</dbReference>
<dbReference type="AlphaFoldDB" id="A0A1G6HS94"/>
<organism evidence="1 2">
    <name type="scientific">Succiniclasticum ruminis</name>
    <dbReference type="NCBI Taxonomy" id="40841"/>
    <lineage>
        <taxon>Bacteria</taxon>
        <taxon>Bacillati</taxon>
        <taxon>Bacillota</taxon>
        <taxon>Negativicutes</taxon>
        <taxon>Acidaminococcales</taxon>
        <taxon>Acidaminococcaceae</taxon>
        <taxon>Succiniclasticum</taxon>
    </lineage>
</organism>
<dbReference type="Proteomes" id="UP000198943">
    <property type="component" value="Unassembled WGS sequence"/>
</dbReference>
<evidence type="ECO:0000313" key="1">
    <source>
        <dbReference type="EMBL" id="SDB97102.1"/>
    </source>
</evidence>
<protein>
    <recommendedName>
        <fullName evidence="3">Transposase</fullName>
    </recommendedName>
</protein>
<evidence type="ECO:0000313" key="2">
    <source>
        <dbReference type="Proteomes" id="UP000198943"/>
    </source>
</evidence>
<dbReference type="RefSeq" id="WP_093728980.1">
    <property type="nucleotide sequence ID" value="NZ_FMYW01000001.1"/>
</dbReference>
<accession>A0A1G6HS94</accession>
<gene>
    <name evidence="1" type="ORF">SAMN04487864_101211</name>
</gene>
<dbReference type="OrthoDB" id="9808061at2"/>
<name>A0A1G6HS94_9FIRM</name>
<proteinExistence type="predicted"/>
<evidence type="ECO:0008006" key="3">
    <source>
        <dbReference type="Google" id="ProtNLM"/>
    </source>
</evidence>